<organism evidence="1 2">
    <name type="scientific">Trifolium medium</name>
    <dbReference type="NCBI Taxonomy" id="97028"/>
    <lineage>
        <taxon>Eukaryota</taxon>
        <taxon>Viridiplantae</taxon>
        <taxon>Streptophyta</taxon>
        <taxon>Embryophyta</taxon>
        <taxon>Tracheophyta</taxon>
        <taxon>Spermatophyta</taxon>
        <taxon>Magnoliopsida</taxon>
        <taxon>eudicotyledons</taxon>
        <taxon>Gunneridae</taxon>
        <taxon>Pentapetalae</taxon>
        <taxon>rosids</taxon>
        <taxon>fabids</taxon>
        <taxon>Fabales</taxon>
        <taxon>Fabaceae</taxon>
        <taxon>Papilionoideae</taxon>
        <taxon>50 kb inversion clade</taxon>
        <taxon>NPAAA clade</taxon>
        <taxon>Hologalegina</taxon>
        <taxon>IRL clade</taxon>
        <taxon>Trifolieae</taxon>
        <taxon>Trifolium</taxon>
    </lineage>
</organism>
<reference evidence="1 2" key="1">
    <citation type="journal article" date="2018" name="Front. Plant Sci.">
        <title>Red Clover (Trifolium pratense) and Zigzag Clover (T. medium) - A Picture of Genomic Similarities and Differences.</title>
        <authorList>
            <person name="Dluhosova J."/>
            <person name="Istvanek J."/>
            <person name="Nedelnik J."/>
            <person name="Repkova J."/>
        </authorList>
    </citation>
    <scope>NUCLEOTIDE SEQUENCE [LARGE SCALE GENOMIC DNA]</scope>
    <source>
        <strain evidence="2">cv. 10/8</strain>
        <tissue evidence="1">Leaf</tissue>
    </source>
</reference>
<proteinExistence type="predicted"/>
<accession>A0A392U6Z6</accession>
<comment type="caution">
    <text evidence="1">The sequence shown here is derived from an EMBL/GenBank/DDBJ whole genome shotgun (WGS) entry which is preliminary data.</text>
</comment>
<sequence>MTANKRAVLCGVSYSRRRYRLKGTVNDVVNMNSLL</sequence>
<dbReference type="EMBL" id="LXQA010718684">
    <property type="protein sequence ID" value="MCI67525.1"/>
    <property type="molecule type" value="Genomic_DNA"/>
</dbReference>
<name>A0A392U6Z6_9FABA</name>
<dbReference type="Proteomes" id="UP000265520">
    <property type="component" value="Unassembled WGS sequence"/>
</dbReference>
<dbReference type="AlphaFoldDB" id="A0A392U6Z6"/>
<evidence type="ECO:0000313" key="2">
    <source>
        <dbReference type="Proteomes" id="UP000265520"/>
    </source>
</evidence>
<dbReference type="Gene3D" id="3.40.50.12660">
    <property type="match status" value="1"/>
</dbReference>
<keyword evidence="2" id="KW-1185">Reference proteome</keyword>
<feature type="non-terminal residue" evidence="1">
    <location>
        <position position="35"/>
    </location>
</feature>
<protein>
    <submittedName>
        <fullName evidence="1">Metacaspase-1</fullName>
    </submittedName>
</protein>
<evidence type="ECO:0000313" key="1">
    <source>
        <dbReference type="EMBL" id="MCI67525.1"/>
    </source>
</evidence>